<feature type="transmembrane region" description="Helical" evidence="1">
    <location>
        <begin position="208"/>
        <end position="233"/>
    </location>
</feature>
<protein>
    <submittedName>
        <fullName evidence="2">Uncharacterized protein</fullName>
    </submittedName>
</protein>
<name>A0A1Y1V2D2_9FUNG</name>
<reference evidence="2 3" key="2">
    <citation type="submission" date="2016-08" db="EMBL/GenBank/DDBJ databases">
        <title>Pervasive Adenine N6-methylation of Active Genes in Fungi.</title>
        <authorList>
            <consortium name="DOE Joint Genome Institute"/>
            <person name="Mondo S.J."/>
            <person name="Dannebaum R.O."/>
            <person name="Kuo R.C."/>
            <person name="Labutti K."/>
            <person name="Haridas S."/>
            <person name="Kuo A."/>
            <person name="Salamov A."/>
            <person name="Ahrendt S.R."/>
            <person name="Lipzen A."/>
            <person name="Sullivan W."/>
            <person name="Andreopoulos W.B."/>
            <person name="Clum A."/>
            <person name="Lindquist E."/>
            <person name="Daum C."/>
            <person name="Ramamoorthy G.K."/>
            <person name="Gryganskyi A."/>
            <person name="Culley D."/>
            <person name="Magnuson J.K."/>
            <person name="James T.Y."/>
            <person name="O'Malley M.A."/>
            <person name="Stajich J.E."/>
            <person name="Spatafora J.W."/>
            <person name="Visel A."/>
            <person name="Grigoriev I.V."/>
        </authorList>
    </citation>
    <scope>NUCLEOTIDE SEQUENCE [LARGE SCALE GENOMIC DNA]</scope>
    <source>
        <strain evidence="3">finn</strain>
    </source>
</reference>
<feature type="transmembrane region" description="Helical" evidence="1">
    <location>
        <begin position="92"/>
        <end position="115"/>
    </location>
</feature>
<keyword evidence="1" id="KW-0472">Membrane</keyword>
<sequence length="292" mass="33245">KMNKNSPDSGTCNNKYYSNFFEGINYQTKDTFFFAFIIQFILVSLMYFFVGAGKYWKVLYYTSIAGLIGSIIENFTLAYICQESQLDNNSEVYTFFISEIFWIINEFAVPILNIIKIETLSNGKVAIIIRYIILILSIPFSVTRFYIGYDRMIKGYLNTNVSRIGHGIAFGILGVSDSICSIFIIFFSRYKHKTSIIRNSKISNLMKISGFTILLIVDFVSIVLSILYIISTIFPNNKNLESSTTLFHCLKSVFILILATDALMFKYSAVGTYSFEIGNSTSISISTTSRQY</sequence>
<proteinExistence type="predicted"/>
<dbReference type="EMBL" id="MCFH01000038">
    <property type="protein sequence ID" value="ORX45734.1"/>
    <property type="molecule type" value="Genomic_DNA"/>
</dbReference>
<feature type="transmembrane region" description="Helical" evidence="1">
    <location>
        <begin position="167"/>
        <end position="187"/>
    </location>
</feature>
<accession>A0A1Y1V2D2</accession>
<keyword evidence="3" id="KW-1185">Reference proteome</keyword>
<gene>
    <name evidence="2" type="ORF">BCR36DRAFT_298948</name>
</gene>
<feature type="transmembrane region" description="Helical" evidence="1">
    <location>
        <begin position="127"/>
        <end position="147"/>
    </location>
</feature>
<dbReference type="Proteomes" id="UP000193719">
    <property type="component" value="Unassembled WGS sequence"/>
</dbReference>
<feature type="transmembrane region" description="Helical" evidence="1">
    <location>
        <begin position="245"/>
        <end position="265"/>
    </location>
</feature>
<dbReference type="OrthoDB" id="2143908at2759"/>
<evidence type="ECO:0000256" key="1">
    <source>
        <dbReference type="SAM" id="Phobius"/>
    </source>
</evidence>
<feature type="non-terminal residue" evidence="2">
    <location>
        <position position="1"/>
    </location>
</feature>
<dbReference type="AlphaFoldDB" id="A0A1Y1V2D2"/>
<feature type="transmembrane region" description="Helical" evidence="1">
    <location>
        <begin position="32"/>
        <end position="51"/>
    </location>
</feature>
<organism evidence="2 3">
    <name type="scientific">Piromyces finnis</name>
    <dbReference type="NCBI Taxonomy" id="1754191"/>
    <lineage>
        <taxon>Eukaryota</taxon>
        <taxon>Fungi</taxon>
        <taxon>Fungi incertae sedis</taxon>
        <taxon>Chytridiomycota</taxon>
        <taxon>Chytridiomycota incertae sedis</taxon>
        <taxon>Neocallimastigomycetes</taxon>
        <taxon>Neocallimastigales</taxon>
        <taxon>Neocallimastigaceae</taxon>
        <taxon>Piromyces</taxon>
    </lineage>
</organism>
<comment type="caution">
    <text evidence="2">The sequence shown here is derived from an EMBL/GenBank/DDBJ whole genome shotgun (WGS) entry which is preliminary data.</text>
</comment>
<feature type="transmembrane region" description="Helical" evidence="1">
    <location>
        <begin position="58"/>
        <end position="80"/>
    </location>
</feature>
<reference evidence="2 3" key="1">
    <citation type="submission" date="2016-08" db="EMBL/GenBank/DDBJ databases">
        <title>Genomes of anaerobic fungi encode conserved fungal cellulosomes for biomass hydrolysis.</title>
        <authorList>
            <consortium name="DOE Joint Genome Institute"/>
            <person name="Haitjema C.H."/>
            <person name="Gilmore S.P."/>
            <person name="Henske J.K."/>
            <person name="Solomon K.V."/>
            <person name="De Groot R."/>
            <person name="Kuo A."/>
            <person name="Mondo S.J."/>
            <person name="Salamov A.A."/>
            <person name="Labutti K."/>
            <person name="Zhao Z."/>
            <person name="Chiniquy J."/>
            <person name="Barry K."/>
            <person name="Brewer H.M."/>
            <person name="Purvine S.O."/>
            <person name="Wright A.T."/>
            <person name="Boxma B."/>
            <person name="Van Alen T."/>
            <person name="Hackstein J.H."/>
            <person name="Baker S.E."/>
            <person name="Grigoriev I.V."/>
            <person name="O'Malley M.A."/>
        </authorList>
    </citation>
    <scope>NUCLEOTIDE SEQUENCE [LARGE SCALE GENOMIC DNA]</scope>
    <source>
        <strain evidence="3">finn</strain>
    </source>
</reference>
<evidence type="ECO:0000313" key="2">
    <source>
        <dbReference type="EMBL" id="ORX45734.1"/>
    </source>
</evidence>
<keyword evidence="1" id="KW-0812">Transmembrane</keyword>
<evidence type="ECO:0000313" key="3">
    <source>
        <dbReference type="Proteomes" id="UP000193719"/>
    </source>
</evidence>
<keyword evidence="1" id="KW-1133">Transmembrane helix</keyword>